<keyword evidence="6 8" id="KW-0503">Monooxygenase</keyword>
<gene>
    <name evidence="10" type="ORF">CEB94_00515</name>
</gene>
<dbReference type="PANTHER" id="PTHR24291">
    <property type="entry name" value="CYTOCHROME P450 FAMILY 4"/>
    <property type="match status" value="1"/>
</dbReference>
<evidence type="ECO:0000256" key="6">
    <source>
        <dbReference type="ARBA" id="ARBA00023033"/>
    </source>
</evidence>
<dbReference type="InterPro" id="IPR002401">
    <property type="entry name" value="Cyt_P450_E_grp-I"/>
</dbReference>
<dbReference type="InterPro" id="IPR050196">
    <property type="entry name" value="Cytochrome_P450_Monoox"/>
</dbReference>
<dbReference type="Proteomes" id="UP000495940">
    <property type="component" value="Chromosome"/>
</dbReference>
<dbReference type="PRINTS" id="PR00463">
    <property type="entry name" value="EP450I"/>
</dbReference>
<dbReference type="GO" id="GO:0004497">
    <property type="term" value="F:monooxygenase activity"/>
    <property type="evidence" value="ECO:0007669"/>
    <property type="project" value="UniProtKB-KW"/>
</dbReference>
<dbReference type="GO" id="GO:0020037">
    <property type="term" value="F:heme binding"/>
    <property type="evidence" value="ECO:0007669"/>
    <property type="project" value="InterPro"/>
</dbReference>
<feature type="region of interest" description="Disordered" evidence="9">
    <location>
        <begin position="445"/>
        <end position="479"/>
    </location>
</feature>
<evidence type="ECO:0000256" key="4">
    <source>
        <dbReference type="ARBA" id="ARBA00023002"/>
    </source>
</evidence>
<feature type="compositionally biased region" description="Basic and acidic residues" evidence="9">
    <location>
        <begin position="470"/>
        <end position="479"/>
    </location>
</feature>
<dbReference type="PROSITE" id="PS00086">
    <property type="entry name" value="CYTOCHROME_P450"/>
    <property type="match status" value="1"/>
</dbReference>
<dbReference type="KEGG" id="shaw:CEB94_00515"/>
<evidence type="ECO:0000313" key="10">
    <source>
        <dbReference type="EMBL" id="QCD53574.1"/>
    </source>
</evidence>
<dbReference type="GO" id="GO:0005506">
    <property type="term" value="F:iron ion binding"/>
    <property type="evidence" value="ECO:0007669"/>
    <property type="project" value="InterPro"/>
</dbReference>
<comment type="similarity">
    <text evidence="1 8">Belongs to the cytochrome P450 family.</text>
</comment>
<evidence type="ECO:0000256" key="2">
    <source>
        <dbReference type="ARBA" id="ARBA00022617"/>
    </source>
</evidence>
<reference evidence="10 11" key="1">
    <citation type="submission" date="2017-06" db="EMBL/GenBank/DDBJ databases">
        <title>Complete Genome Sequence of Streptomyces hawaiiensis NRRL 15010 and insights into acyldepsipeptides biosynthesis.</title>
        <authorList>
            <person name="Mariita R.M."/>
            <person name="Sello J.K."/>
        </authorList>
    </citation>
    <scope>NUCLEOTIDE SEQUENCE [LARGE SCALE GENOMIC DNA]</scope>
    <source>
        <strain evidence="10 11">ATCC 12236</strain>
    </source>
</reference>
<dbReference type="SUPFAM" id="SSF48264">
    <property type="entry name" value="Cytochrome P450"/>
    <property type="match status" value="1"/>
</dbReference>
<comment type="cofactor">
    <cofactor evidence="7">
        <name>heme</name>
        <dbReference type="ChEBI" id="CHEBI:30413"/>
    </cofactor>
</comment>
<keyword evidence="3 7" id="KW-0479">Metal-binding</keyword>
<keyword evidence="2 7" id="KW-0349">Heme</keyword>
<dbReference type="EMBL" id="CP021978">
    <property type="protein sequence ID" value="QCD53574.1"/>
    <property type="molecule type" value="Genomic_DNA"/>
</dbReference>
<keyword evidence="11" id="KW-1185">Reference proteome</keyword>
<evidence type="ECO:0000256" key="8">
    <source>
        <dbReference type="RuleBase" id="RU000461"/>
    </source>
</evidence>
<feature type="binding site" description="axial binding residue" evidence="7">
    <location>
        <position position="413"/>
    </location>
    <ligand>
        <name>heme</name>
        <dbReference type="ChEBI" id="CHEBI:30413"/>
    </ligand>
    <ligandPart>
        <name>Fe</name>
        <dbReference type="ChEBI" id="CHEBI:18248"/>
    </ligandPart>
</feature>
<dbReference type="CDD" id="cd11049">
    <property type="entry name" value="CYP170A1-like"/>
    <property type="match status" value="1"/>
</dbReference>
<dbReference type="InterPro" id="IPR017972">
    <property type="entry name" value="Cyt_P450_CS"/>
</dbReference>
<proteinExistence type="inferred from homology"/>
<dbReference type="InterPro" id="IPR036396">
    <property type="entry name" value="Cyt_P450_sf"/>
</dbReference>
<keyword evidence="5 7" id="KW-0408">Iron</keyword>
<dbReference type="InterPro" id="IPR001128">
    <property type="entry name" value="Cyt_P450"/>
</dbReference>
<evidence type="ECO:0000313" key="11">
    <source>
        <dbReference type="Proteomes" id="UP000495940"/>
    </source>
</evidence>
<evidence type="ECO:0000256" key="1">
    <source>
        <dbReference type="ARBA" id="ARBA00010617"/>
    </source>
</evidence>
<evidence type="ECO:0000256" key="5">
    <source>
        <dbReference type="ARBA" id="ARBA00023004"/>
    </source>
</evidence>
<evidence type="ECO:0000256" key="7">
    <source>
        <dbReference type="PIRSR" id="PIRSR602401-1"/>
    </source>
</evidence>
<sequence length="479" mass="52641">MHYVVRTCPVSTCWSGDGGAWVRVAEKIRPVAGGVPVVGHVHRLARDPLKFLLRARGGDAVAAVRIGSRPVLLVNDAQAARQVLVSAVFDKGGPFMDTARLLVGNGVITCSNAEHRRQQAVMRPAFHRDQVARFAPVMSACALEELAHWRPGGQIDVESRMYALAAQVVARTLIAAPAGRRAADVMAAALPVLLEGMFRRMLVPVPLVHRLPLPANRRFERARARLEETIPQIIAQYRAGQAPGDDLLSLVMAAMDDDGRPLSEREVRDQIMSVLAAGVETTASLLAWTLHALADHPEVEQTLGSELDRELGGRTPVYADVQRLSYTRRVLTEVLRLWPPTWMLSRIALEPTTVAGFAVPAGADVIVSPYALHRDPAVFPEPERLDPDRWLPERTTAAQRQAFTAFGGGRRKCLGEHYGMTEAVLALAMISSRWQLRKTPGARLRPHPRFLLTPQAGPLTTVPRSRAGHMHQDRFGHSR</sequence>
<dbReference type="PANTHER" id="PTHR24291:SF50">
    <property type="entry name" value="BIFUNCTIONAL ALBAFLAVENONE MONOOXYGENASE_TERPENE SYNTHASE"/>
    <property type="match status" value="1"/>
</dbReference>
<keyword evidence="4 8" id="KW-0560">Oxidoreductase</keyword>
<dbReference type="Pfam" id="PF00067">
    <property type="entry name" value="p450"/>
    <property type="match status" value="1"/>
</dbReference>
<name>A0A6G5R6S0_9ACTN</name>
<evidence type="ECO:0000256" key="3">
    <source>
        <dbReference type="ARBA" id="ARBA00022723"/>
    </source>
</evidence>
<dbReference type="GO" id="GO:0016705">
    <property type="term" value="F:oxidoreductase activity, acting on paired donors, with incorporation or reduction of molecular oxygen"/>
    <property type="evidence" value="ECO:0007669"/>
    <property type="project" value="InterPro"/>
</dbReference>
<dbReference type="AlphaFoldDB" id="A0A6G5R6S0"/>
<accession>A0A6G5R6S0</accession>
<dbReference type="PRINTS" id="PR00385">
    <property type="entry name" value="P450"/>
</dbReference>
<protein>
    <submittedName>
        <fullName evidence="10">Cytochrome P450</fullName>
    </submittedName>
</protein>
<evidence type="ECO:0000256" key="9">
    <source>
        <dbReference type="SAM" id="MobiDB-lite"/>
    </source>
</evidence>
<dbReference type="Gene3D" id="1.10.630.10">
    <property type="entry name" value="Cytochrome P450"/>
    <property type="match status" value="1"/>
</dbReference>
<organism evidence="10 11">
    <name type="scientific">Streptomyces hawaiiensis</name>
    <dbReference type="NCBI Taxonomy" id="67305"/>
    <lineage>
        <taxon>Bacteria</taxon>
        <taxon>Bacillati</taxon>
        <taxon>Actinomycetota</taxon>
        <taxon>Actinomycetes</taxon>
        <taxon>Kitasatosporales</taxon>
        <taxon>Streptomycetaceae</taxon>
        <taxon>Streptomyces</taxon>
    </lineage>
</organism>